<dbReference type="Proteomes" id="UP000010820">
    <property type="component" value="Plasmid pPSEST02"/>
</dbReference>
<dbReference type="PATRIC" id="fig|644801.3.peg.4306"/>
<accession>L0GU20</accession>
<dbReference type="Pfam" id="PF03592">
    <property type="entry name" value="Terminase_2"/>
    <property type="match status" value="1"/>
</dbReference>
<dbReference type="InterPro" id="IPR038713">
    <property type="entry name" value="Terminase_Gp1_N_sf"/>
</dbReference>
<organism evidence="1 2">
    <name type="scientific">Stutzerimonas stutzeri RCH2</name>
    <dbReference type="NCBI Taxonomy" id="644801"/>
    <lineage>
        <taxon>Bacteria</taxon>
        <taxon>Pseudomonadati</taxon>
        <taxon>Pseudomonadota</taxon>
        <taxon>Gammaproteobacteria</taxon>
        <taxon>Pseudomonadales</taxon>
        <taxon>Pseudomonadaceae</taxon>
        <taxon>Stutzerimonas</taxon>
    </lineage>
</organism>
<dbReference type="InterPro" id="IPR005335">
    <property type="entry name" value="Terminase_ssu"/>
</dbReference>
<evidence type="ECO:0000313" key="1">
    <source>
        <dbReference type="EMBL" id="AGA88875.1"/>
    </source>
</evidence>
<dbReference type="GO" id="GO:0051276">
    <property type="term" value="P:chromosome organization"/>
    <property type="evidence" value="ECO:0007669"/>
    <property type="project" value="InterPro"/>
</dbReference>
<dbReference type="AlphaFoldDB" id="L0GU20"/>
<evidence type="ECO:0000313" key="2">
    <source>
        <dbReference type="Proteomes" id="UP000010820"/>
    </source>
</evidence>
<dbReference type="EMBL" id="CP003073">
    <property type="protein sequence ID" value="AGA88875.1"/>
    <property type="molecule type" value="Genomic_DNA"/>
</dbReference>
<dbReference type="HOGENOM" id="CLU_064914_7_0_6"/>
<name>L0GU20_STUST</name>
<dbReference type="KEGG" id="psh:Psest_4411"/>
<gene>
    <name evidence="1" type="ORF">Psest_4411</name>
</gene>
<protein>
    <submittedName>
        <fullName evidence="1">Phage terminase, small subunit</fullName>
    </submittedName>
</protein>
<dbReference type="RefSeq" id="WP_015279025.1">
    <property type="nucleotide sequence ID" value="NC_019938.1"/>
</dbReference>
<geneLocation type="plasmid" evidence="1 2">
    <name>pPSEST02</name>
</geneLocation>
<keyword evidence="1" id="KW-0614">Plasmid</keyword>
<proteinExistence type="predicted"/>
<sequence length="133" mass="14743">MTPKQEAFCLAYIETGNASEAYRRAYNAENMKPETVNNKGYELLQKGEIRARLAELREPILERHGDTVDSLLEELEAARARALAVDRPSAAVSATMGKARLLGLDRQQLDVTVDFKVGLADKLKAARERAGRV</sequence>
<dbReference type="Gene3D" id="1.10.10.1400">
    <property type="entry name" value="Terminase, small subunit, N-terminal DNA-binding domain, HTH motif"/>
    <property type="match status" value="1"/>
</dbReference>
<reference evidence="1 2" key="1">
    <citation type="submission" date="2011-10" db="EMBL/GenBank/DDBJ databases">
        <title>Complete sequence of plasmid 2 of Pseudomonas stutzeri RCH2.</title>
        <authorList>
            <consortium name="US DOE Joint Genome Institute"/>
            <person name="Lucas S."/>
            <person name="Han J."/>
            <person name="Lapidus A."/>
            <person name="Cheng J.-F."/>
            <person name="Goodwin L."/>
            <person name="Pitluck S."/>
            <person name="Peters L."/>
            <person name="Ovchinnikova G."/>
            <person name="Zeytun A."/>
            <person name="Lu M."/>
            <person name="Detter J.C."/>
            <person name="Han C."/>
            <person name="Tapia R."/>
            <person name="Land M."/>
            <person name="Hauser L."/>
            <person name="Kyrpides N."/>
            <person name="Ivanova N."/>
            <person name="Pagani I."/>
            <person name="Chakraborty R."/>
            <person name="Arkin A."/>
            <person name="Dehal P."/>
            <person name="Wall J."/>
            <person name="Hazen T."/>
            <person name="Woyke T."/>
        </authorList>
    </citation>
    <scope>NUCLEOTIDE SEQUENCE [LARGE SCALE GENOMIC DNA]</scope>
    <source>
        <strain evidence="1 2">RCH2</strain>
        <plasmid evidence="2">Plasmid pPSEST02</plasmid>
    </source>
</reference>